<evidence type="ECO:0000256" key="1">
    <source>
        <dbReference type="ARBA" id="ARBA00022729"/>
    </source>
</evidence>
<protein>
    <recommendedName>
        <fullName evidence="2">SbsA Ig-like domain-containing protein</fullName>
    </recommendedName>
</protein>
<keyword evidence="1" id="KW-0732">Signal</keyword>
<dbReference type="KEGG" id="asag:FGM00_19210"/>
<reference evidence="3 4" key="1">
    <citation type="submission" date="2019-05" db="EMBL/GenBank/DDBJ databases">
        <title>Genome sequencing of F202Z8.</title>
        <authorList>
            <person name="Kwon Y.M."/>
        </authorList>
    </citation>
    <scope>NUCLEOTIDE SEQUENCE [LARGE SCALE GENOMIC DNA]</scope>
    <source>
        <strain evidence="3 4">F202Z8</strain>
    </source>
</reference>
<dbReference type="Pfam" id="PF13205">
    <property type="entry name" value="Big_5"/>
    <property type="match status" value="1"/>
</dbReference>
<organism evidence="3 4">
    <name type="scientific">Aggregatimonas sangjinii</name>
    <dbReference type="NCBI Taxonomy" id="2583587"/>
    <lineage>
        <taxon>Bacteria</taxon>
        <taxon>Pseudomonadati</taxon>
        <taxon>Bacteroidota</taxon>
        <taxon>Flavobacteriia</taxon>
        <taxon>Flavobacteriales</taxon>
        <taxon>Flavobacteriaceae</taxon>
        <taxon>Aggregatimonas</taxon>
    </lineage>
</organism>
<name>A0A5B7SZE5_9FLAO</name>
<dbReference type="AlphaFoldDB" id="A0A5B7SZE5"/>
<keyword evidence="4" id="KW-1185">Reference proteome</keyword>
<dbReference type="InterPro" id="IPR032812">
    <property type="entry name" value="SbsA_Ig"/>
</dbReference>
<feature type="domain" description="SbsA Ig-like" evidence="2">
    <location>
        <begin position="33"/>
        <end position="135"/>
    </location>
</feature>
<evidence type="ECO:0000313" key="3">
    <source>
        <dbReference type="EMBL" id="QCX02140.1"/>
    </source>
</evidence>
<sequence length="537" mass="61044">MIRRILAGFFLFFMVAALVHCARRGTPTGGPKDEQGPVLIKAEPENMTINFKANRIRLYFDEYIKLEKLQEQLIVSPPLKYLPEISPQGGTNKYVEIKIKDTLKENTTYTLNFGQSIVDNNEGNPSPFLTYVFSTGSYIDSLEIQGVIKDAFNQKADEFVSVMLYEIDTAYTDSTIYKRPPNYITNTLDSTVIFTIKNIKEGRYALFGLKDEAKNNIFDQNTDKIGFITDTINIPTDSIFLLNMFKEIPNYAMSVPSYAAKNKISFGYYGDISGVQIAPLSVIPDTVRTTLLKERDKDTINYWFTPFEADSILFTVTNERLKLIDTFNVKARKVEFDSLRLQSNVSGSIGFNTAYQIMANTPLTRLDSSKINIITFDSIAIDFKVTLDSLENKVDFDFKTEPNQSYNVTLLPGAVTDFFGIENDSTNYNLSTKSLADYGNLSLTIDGNVTYPIIVQLTNEKGEIQREIYATEEQLFEFNAINPASYLLRVIFDTNANQKWDTGNLLQKIQPERVVYYPGPIEMRANWEKIETFTLTE</sequence>
<dbReference type="EMBL" id="CP040710">
    <property type="protein sequence ID" value="QCX02140.1"/>
    <property type="molecule type" value="Genomic_DNA"/>
</dbReference>
<dbReference type="RefSeq" id="WP_138854476.1">
    <property type="nucleotide sequence ID" value="NZ_CP040710.1"/>
</dbReference>
<dbReference type="OrthoDB" id="9809989at2"/>
<evidence type="ECO:0000313" key="4">
    <source>
        <dbReference type="Proteomes" id="UP000310017"/>
    </source>
</evidence>
<gene>
    <name evidence="3" type="ORF">FGM00_19210</name>
</gene>
<dbReference type="Proteomes" id="UP000310017">
    <property type="component" value="Chromosome"/>
</dbReference>
<proteinExistence type="predicted"/>
<accession>A0A5B7SZE5</accession>
<evidence type="ECO:0000259" key="2">
    <source>
        <dbReference type="Pfam" id="PF13205"/>
    </source>
</evidence>